<sequence length="388" mass="42950">MDPGRKSHVSSYYGGRRSGDVLNDDYSGNLVQPQRNRYDSASSYHNQDAGQPRPSTELLNGGTRSAGYNQNSFFDAGRTEPLKGGCDEEDPLKGKNDGSWDVFADFNNTGQSYSAAFVDHEPTYQPFSRGSLKHDDSASATGTQVEMVTVPALGPEWKASELYDMSQSAKKERKAEARGQKFKEWRRGERGMCGSWFTWKFTVFFVFGLCIATGVLLAFLIPRVPKFAFSQDTPLAPATGDFNRSIPTKFLTFPANFSFPAFADLEVDTGSNFLPLKFTHLNARIFDLDTDAKVGNGDIFGLTVPAKQFTKLQVPMNFSYVADNSSDLTWASWYNACRNSGQFPNGQRPGLRFRLVLEMHIAGLIGSRFTSTQITDANCPIELPQNAA</sequence>
<protein>
    <submittedName>
        <fullName evidence="1">Uncharacterized protein</fullName>
    </submittedName>
</protein>
<proteinExistence type="predicted"/>
<keyword evidence="2" id="KW-1185">Reference proteome</keyword>
<accession>A0ACB6ZPL1</accession>
<dbReference type="Proteomes" id="UP000886501">
    <property type="component" value="Unassembled WGS sequence"/>
</dbReference>
<evidence type="ECO:0000313" key="2">
    <source>
        <dbReference type="Proteomes" id="UP000886501"/>
    </source>
</evidence>
<name>A0ACB6ZPL1_THEGA</name>
<gene>
    <name evidence="1" type="ORF">BDM02DRAFT_3091380</name>
</gene>
<evidence type="ECO:0000313" key="1">
    <source>
        <dbReference type="EMBL" id="KAF9651358.1"/>
    </source>
</evidence>
<reference evidence="1" key="1">
    <citation type="submission" date="2019-10" db="EMBL/GenBank/DDBJ databases">
        <authorList>
            <consortium name="DOE Joint Genome Institute"/>
            <person name="Kuo A."/>
            <person name="Miyauchi S."/>
            <person name="Kiss E."/>
            <person name="Drula E."/>
            <person name="Kohler A."/>
            <person name="Sanchez-Garcia M."/>
            <person name="Andreopoulos B."/>
            <person name="Barry K.W."/>
            <person name="Bonito G."/>
            <person name="Buee M."/>
            <person name="Carver A."/>
            <person name="Chen C."/>
            <person name="Cichocki N."/>
            <person name="Clum A."/>
            <person name="Culley D."/>
            <person name="Crous P.W."/>
            <person name="Fauchery L."/>
            <person name="Girlanda M."/>
            <person name="Hayes R."/>
            <person name="Keri Z."/>
            <person name="Labutti K."/>
            <person name="Lipzen A."/>
            <person name="Lombard V."/>
            <person name="Magnuson J."/>
            <person name="Maillard F."/>
            <person name="Morin E."/>
            <person name="Murat C."/>
            <person name="Nolan M."/>
            <person name="Ohm R."/>
            <person name="Pangilinan J."/>
            <person name="Pereira M."/>
            <person name="Perotto S."/>
            <person name="Peter M."/>
            <person name="Riley R."/>
            <person name="Sitrit Y."/>
            <person name="Stielow B."/>
            <person name="Szollosi G."/>
            <person name="Zifcakova L."/>
            <person name="Stursova M."/>
            <person name="Spatafora J.W."/>
            <person name="Tedersoo L."/>
            <person name="Vaario L.-M."/>
            <person name="Yamada A."/>
            <person name="Yan M."/>
            <person name="Wang P."/>
            <person name="Xu J."/>
            <person name="Bruns T."/>
            <person name="Baldrian P."/>
            <person name="Vilgalys R."/>
            <person name="Henrissat B."/>
            <person name="Grigoriev I.V."/>
            <person name="Hibbett D."/>
            <person name="Nagy L.G."/>
            <person name="Martin F.M."/>
        </authorList>
    </citation>
    <scope>NUCLEOTIDE SEQUENCE</scope>
    <source>
        <strain evidence="1">P2</strain>
    </source>
</reference>
<comment type="caution">
    <text evidence="1">The sequence shown here is derived from an EMBL/GenBank/DDBJ whole genome shotgun (WGS) entry which is preliminary data.</text>
</comment>
<dbReference type="EMBL" id="MU117976">
    <property type="protein sequence ID" value="KAF9651358.1"/>
    <property type="molecule type" value="Genomic_DNA"/>
</dbReference>
<reference evidence="1" key="2">
    <citation type="journal article" date="2020" name="Nat. Commun.">
        <title>Large-scale genome sequencing of mycorrhizal fungi provides insights into the early evolution of symbiotic traits.</title>
        <authorList>
            <person name="Miyauchi S."/>
            <person name="Kiss E."/>
            <person name="Kuo A."/>
            <person name="Drula E."/>
            <person name="Kohler A."/>
            <person name="Sanchez-Garcia M."/>
            <person name="Morin E."/>
            <person name="Andreopoulos B."/>
            <person name="Barry K.W."/>
            <person name="Bonito G."/>
            <person name="Buee M."/>
            <person name="Carver A."/>
            <person name="Chen C."/>
            <person name="Cichocki N."/>
            <person name="Clum A."/>
            <person name="Culley D."/>
            <person name="Crous P.W."/>
            <person name="Fauchery L."/>
            <person name="Girlanda M."/>
            <person name="Hayes R.D."/>
            <person name="Keri Z."/>
            <person name="LaButti K."/>
            <person name="Lipzen A."/>
            <person name="Lombard V."/>
            <person name="Magnuson J."/>
            <person name="Maillard F."/>
            <person name="Murat C."/>
            <person name="Nolan M."/>
            <person name="Ohm R.A."/>
            <person name="Pangilinan J."/>
            <person name="Pereira M.F."/>
            <person name="Perotto S."/>
            <person name="Peter M."/>
            <person name="Pfister S."/>
            <person name="Riley R."/>
            <person name="Sitrit Y."/>
            <person name="Stielow J.B."/>
            <person name="Szollosi G."/>
            <person name="Zifcakova L."/>
            <person name="Stursova M."/>
            <person name="Spatafora J.W."/>
            <person name="Tedersoo L."/>
            <person name="Vaario L.M."/>
            <person name="Yamada A."/>
            <person name="Yan M."/>
            <person name="Wang P."/>
            <person name="Xu J."/>
            <person name="Bruns T."/>
            <person name="Baldrian P."/>
            <person name="Vilgalys R."/>
            <person name="Dunand C."/>
            <person name="Henrissat B."/>
            <person name="Grigoriev I.V."/>
            <person name="Hibbett D."/>
            <person name="Nagy L.G."/>
            <person name="Martin F.M."/>
        </authorList>
    </citation>
    <scope>NUCLEOTIDE SEQUENCE</scope>
    <source>
        <strain evidence="1">P2</strain>
    </source>
</reference>
<organism evidence="1 2">
    <name type="scientific">Thelephora ganbajun</name>
    <name type="common">Ganba fungus</name>
    <dbReference type="NCBI Taxonomy" id="370292"/>
    <lineage>
        <taxon>Eukaryota</taxon>
        <taxon>Fungi</taxon>
        <taxon>Dikarya</taxon>
        <taxon>Basidiomycota</taxon>
        <taxon>Agaricomycotina</taxon>
        <taxon>Agaricomycetes</taxon>
        <taxon>Thelephorales</taxon>
        <taxon>Thelephoraceae</taxon>
        <taxon>Thelephora</taxon>
    </lineage>
</organism>